<organism evidence="2 3">
    <name type="scientific">Segatella maculosa OT 289</name>
    <dbReference type="NCBI Taxonomy" id="999422"/>
    <lineage>
        <taxon>Bacteria</taxon>
        <taxon>Pseudomonadati</taxon>
        <taxon>Bacteroidota</taxon>
        <taxon>Bacteroidia</taxon>
        <taxon>Bacteroidales</taxon>
        <taxon>Prevotellaceae</taxon>
        <taxon>Segatella</taxon>
    </lineage>
</organism>
<reference evidence="2 3" key="1">
    <citation type="submission" date="2011-12" db="EMBL/GenBank/DDBJ databases">
        <title>The Genome Sequence of Prevotella maculosa OT 289.</title>
        <authorList>
            <consortium name="The Broad Institute Genome Sequencing Platform"/>
            <person name="Earl A."/>
            <person name="Ward D."/>
            <person name="Feldgarden M."/>
            <person name="Gevers D."/>
            <person name="Izard J."/>
            <person name="Blanton J.M."/>
            <person name="Mathney J."/>
            <person name="Tanner A.C."/>
            <person name="Dewhirst F.E."/>
            <person name="Young S.K."/>
            <person name="Zeng Q."/>
            <person name="Gargeya S."/>
            <person name="Fitzgerald M."/>
            <person name="Haas B."/>
            <person name="Abouelleil A."/>
            <person name="Alvarado L."/>
            <person name="Arachchi H.M."/>
            <person name="Berlin A."/>
            <person name="Chapman S.B."/>
            <person name="Gearin G."/>
            <person name="Goldberg J."/>
            <person name="Griggs A."/>
            <person name="Gujja S."/>
            <person name="Hansen M."/>
            <person name="Heiman D."/>
            <person name="Howarth C."/>
            <person name="Larimer J."/>
            <person name="Lui A."/>
            <person name="MacDonald P.J.P."/>
            <person name="McCowen C."/>
            <person name="Montmayeur A."/>
            <person name="Murphy C."/>
            <person name="Neiman D."/>
            <person name="Pearson M."/>
            <person name="Priest M."/>
            <person name="Roberts A."/>
            <person name="Saif S."/>
            <person name="Shea T."/>
            <person name="Sisk P."/>
            <person name="Stolte C."/>
            <person name="Sykes S."/>
            <person name="Wortman J."/>
            <person name="Nusbaum C."/>
            <person name="Birren B."/>
        </authorList>
    </citation>
    <scope>NUCLEOTIDE SEQUENCE [LARGE SCALE GENOMIC DNA]</scope>
    <source>
        <strain evidence="2 3">OT 289</strain>
    </source>
</reference>
<dbReference type="OrthoDB" id="1077780at2"/>
<accession>H1HND9</accession>
<dbReference type="EMBL" id="AGEK01000029">
    <property type="protein sequence ID" value="EHO69418.1"/>
    <property type="molecule type" value="Genomic_DNA"/>
</dbReference>
<evidence type="ECO:0000256" key="1">
    <source>
        <dbReference type="SAM" id="Phobius"/>
    </source>
</evidence>
<evidence type="ECO:0000313" key="3">
    <source>
        <dbReference type="Proteomes" id="UP000003167"/>
    </source>
</evidence>
<gene>
    <name evidence="2" type="ORF">HMPREF9944_01683</name>
</gene>
<evidence type="ECO:0000313" key="2">
    <source>
        <dbReference type="EMBL" id="EHO69418.1"/>
    </source>
</evidence>
<dbReference type="AlphaFoldDB" id="H1HND9"/>
<keyword evidence="1" id="KW-0812">Transmembrane</keyword>
<protein>
    <submittedName>
        <fullName evidence="2">Uncharacterized protein</fullName>
    </submittedName>
</protein>
<proteinExistence type="predicted"/>
<keyword evidence="3" id="KW-1185">Reference proteome</keyword>
<sequence length="167" mass="19275">MNKLIPIYILVIGTILLCGCTCHFPEKVERYISRHDILDDKGNGELDLRKALDIDYDTMYVFCSFTPLNGVQNIIGIKDYGDSEDPYTALIASDSGMCRIIFIKNNSVVYEDDYYYYKYRLSLQFETFRKIKGNGIFDGQSISVYGYISTKHHFTVSRGSDDEYIMK</sequence>
<dbReference type="STRING" id="999422.HMPREF9944_01683"/>
<feature type="transmembrane region" description="Helical" evidence="1">
    <location>
        <begin position="6"/>
        <end position="24"/>
    </location>
</feature>
<dbReference type="Proteomes" id="UP000003167">
    <property type="component" value="Unassembled WGS sequence"/>
</dbReference>
<name>H1HND9_9BACT</name>
<comment type="caution">
    <text evidence="2">The sequence shown here is derived from an EMBL/GenBank/DDBJ whole genome shotgun (WGS) entry which is preliminary data.</text>
</comment>
<keyword evidence="1" id="KW-0472">Membrane</keyword>
<dbReference type="HOGENOM" id="CLU_1593081_0_0_10"/>
<dbReference type="RefSeq" id="WP_008565660.1">
    <property type="nucleotide sequence ID" value="NZ_JH594504.1"/>
</dbReference>
<keyword evidence="1" id="KW-1133">Transmembrane helix</keyword>
<dbReference type="PROSITE" id="PS51257">
    <property type="entry name" value="PROKAR_LIPOPROTEIN"/>
    <property type="match status" value="1"/>
</dbReference>